<feature type="transmembrane region" description="Helical" evidence="5">
    <location>
        <begin position="98"/>
        <end position="119"/>
    </location>
</feature>
<evidence type="ECO:0000256" key="4">
    <source>
        <dbReference type="ARBA" id="ARBA00023136"/>
    </source>
</evidence>
<dbReference type="AlphaFoldDB" id="A0A317FHX8"/>
<dbReference type="SUPFAM" id="SSF103481">
    <property type="entry name" value="Multidrug resistance efflux transporter EmrE"/>
    <property type="match status" value="2"/>
</dbReference>
<evidence type="ECO:0000256" key="1">
    <source>
        <dbReference type="ARBA" id="ARBA00004141"/>
    </source>
</evidence>
<name>A0A317FHX8_9PROT</name>
<feature type="transmembrane region" description="Helical" evidence="5">
    <location>
        <begin position="181"/>
        <end position="203"/>
    </location>
</feature>
<feature type="transmembrane region" description="Helical" evidence="5">
    <location>
        <begin position="248"/>
        <end position="266"/>
    </location>
</feature>
<evidence type="ECO:0000259" key="6">
    <source>
        <dbReference type="Pfam" id="PF00892"/>
    </source>
</evidence>
<dbReference type="Pfam" id="PF00892">
    <property type="entry name" value="EamA"/>
    <property type="match status" value="2"/>
</dbReference>
<evidence type="ECO:0000256" key="5">
    <source>
        <dbReference type="SAM" id="Phobius"/>
    </source>
</evidence>
<feature type="transmembrane region" description="Helical" evidence="5">
    <location>
        <begin position="72"/>
        <end position="92"/>
    </location>
</feature>
<dbReference type="InterPro" id="IPR037185">
    <property type="entry name" value="EmrE-like"/>
</dbReference>
<keyword evidence="4 5" id="KW-0472">Membrane</keyword>
<feature type="transmembrane region" description="Helical" evidence="5">
    <location>
        <begin position="215"/>
        <end position="236"/>
    </location>
</feature>
<evidence type="ECO:0000256" key="2">
    <source>
        <dbReference type="ARBA" id="ARBA00022692"/>
    </source>
</evidence>
<comment type="caution">
    <text evidence="7">The sequence shown here is derived from an EMBL/GenBank/DDBJ whole genome shotgun (WGS) entry which is preliminary data.</text>
</comment>
<evidence type="ECO:0000256" key="3">
    <source>
        <dbReference type="ARBA" id="ARBA00022989"/>
    </source>
</evidence>
<accession>A0A317FHX8</accession>
<gene>
    <name evidence="7" type="ORF">DFH01_11980</name>
</gene>
<keyword evidence="2 5" id="KW-0812">Transmembrane</keyword>
<dbReference type="PANTHER" id="PTHR32322">
    <property type="entry name" value="INNER MEMBRANE TRANSPORTER"/>
    <property type="match status" value="1"/>
</dbReference>
<dbReference type="Proteomes" id="UP000245765">
    <property type="component" value="Unassembled WGS sequence"/>
</dbReference>
<dbReference type="OrthoDB" id="7743310at2"/>
<sequence>MVPSRNTLIGLGFGLAAAFAWGAQAVVMRSGTLAGYSPLDLASLRYLAAGLVLAPFAWRARHELARIGLPRLLALAATGGAGNALLFGWGLVHAPASHGGTVAPITAAVMGAVLGIPLLREWPTRGRMLAIGVLVAGVLLIGRDGVAGAHPGAWRGDLILVAAGTVWAAFTLLLRRWQVPALAGNAALCGLSALILLPPWLALGGGAVPNLPLEMALLQMAAQGLIASALATTLYARAGELMGATRTACLTALVPVMAVILSVLVLREPLGAAKLAGVVMAVGAMLVAVLFTGRRQAPR</sequence>
<reference evidence="8" key="1">
    <citation type="submission" date="2018-05" db="EMBL/GenBank/DDBJ databases">
        <authorList>
            <person name="Du Z."/>
            <person name="Wang X."/>
        </authorList>
    </citation>
    <scope>NUCLEOTIDE SEQUENCE [LARGE SCALE GENOMIC DNA]</scope>
    <source>
        <strain evidence="8">CQN31</strain>
    </source>
</reference>
<dbReference type="EMBL" id="QGNA01000002">
    <property type="protein sequence ID" value="PWS37539.1"/>
    <property type="molecule type" value="Genomic_DNA"/>
</dbReference>
<feature type="transmembrane region" description="Helical" evidence="5">
    <location>
        <begin position="272"/>
        <end position="293"/>
    </location>
</feature>
<keyword evidence="8" id="KW-1185">Reference proteome</keyword>
<organism evidence="7 8">
    <name type="scientific">Falsiroseomonas bella</name>
    <dbReference type="NCBI Taxonomy" id="2184016"/>
    <lineage>
        <taxon>Bacteria</taxon>
        <taxon>Pseudomonadati</taxon>
        <taxon>Pseudomonadota</taxon>
        <taxon>Alphaproteobacteria</taxon>
        <taxon>Acetobacterales</taxon>
        <taxon>Roseomonadaceae</taxon>
        <taxon>Falsiroseomonas</taxon>
    </lineage>
</organism>
<evidence type="ECO:0000313" key="7">
    <source>
        <dbReference type="EMBL" id="PWS37539.1"/>
    </source>
</evidence>
<dbReference type="InterPro" id="IPR000620">
    <property type="entry name" value="EamA_dom"/>
</dbReference>
<dbReference type="PANTHER" id="PTHR32322:SF9">
    <property type="entry name" value="AMINO-ACID METABOLITE EFFLUX PUMP-RELATED"/>
    <property type="match status" value="1"/>
</dbReference>
<dbReference type="RefSeq" id="WP_109870647.1">
    <property type="nucleotide sequence ID" value="NZ_QGNA01000002.1"/>
</dbReference>
<keyword evidence="3 5" id="KW-1133">Transmembrane helix</keyword>
<feature type="transmembrane region" description="Helical" evidence="5">
    <location>
        <begin position="41"/>
        <end position="60"/>
    </location>
</feature>
<feature type="transmembrane region" description="Helical" evidence="5">
    <location>
        <begin position="154"/>
        <end position="174"/>
    </location>
</feature>
<dbReference type="GO" id="GO:0016020">
    <property type="term" value="C:membrane"/>
    <property type="evidence" value="ECO:0007669"/>
    <property type="project" value="UniProtKB-SubCell"/>
</dbReference>
<proteinExistence type="predicted"/>
<feature type="domain" description="EamA" evidence="6">
    <location>
        <begin position="9"/>
        <end position="142"/>
    </location>
</feature>
<protein>
    <recommendedName>
        <fullName evidence="6">EamA domain-containing protein</fullName>
    </recommendedName>
</protein>
<evidence type="ECO:0000313" key="8">
    <source>
        <dbReference type="Proteomes" id="UP000245765"/>
    </source>
</evidence>
<comment type="subcellular location">
    <subcellularLocation>
        <location evidence="1">Membrane</location>
        <topology evidence="1">Multi-pass membrane protein</topology>
    </subcellularLocation>
</comment>
<feature type="transmembrane region" description="Helical" evidence="5">
    <location>
        <begin position="126"/>
        <end position="142"/>
    </location>
</feature>
<dbReference type="InterPro" id="IPR050638">
    <property type="entry name" value="AA-Vitamin_Transporters"/>
</dbReference>
<feature type="domain" description="EamA" evidence="6">
    <location>
        <begin position="155"/>
        <end position="289"/>
    </location>
</feature>